<dbReference type="EMBL" id="JBBPBN010000017">
    <property type="protein sequence ID" value="KAK9019803.1"/>
    <property type="molecule type" value="Genomic_DNA"/>
</dbReference>
<keyword evidence="3" id="KW-1185">Reference proteome</keyword>
<dbReference type="PANTHER" id="PTHR38928">
    <property type="entry name" value="ARGOS7"/>
    <property type="match status" value="1"/>
</dbReference>
<name>A0ABR2S3H1_9ROSI</name>
<organism evidence="2 3">
    <name type="scientific">Hibiscus sabdariffa</name>
    <name type="common">roselle</name>
    <dbReference type="NCBI Taxonomy" id="183260"/>
    <lineage>
        <taxon>Eukaryota</taxon>
        <taxon>Viridiplantae</taxon>
        <taxon>Streptophyta</taxon>
        <taxon>Embryophyta</taxon>
        <taxon>Tracheophyta</taxon>
        <taxon>Spermatophyta</taxon>
        <taxon>Magnoliopsida</taxon>
        <taxon>eudicotyledons</taxon>
        <taxon>Gunneridae</taxon>
        <taxon>Pentapetalae</taxon>
        <taxon>rosids</taxon>
        <taxon>malvids</taxon>
        <taxon>Malvales</taxon>
        <taxon>Malvaceae</taxon>
        <taxon>Malvoideae</taxon>
        <taxon>Hibiscus</taxon>
    </lineage>
</organism>
<keyword evidence="1" id="KW-0812">Transmembrane</keyword>
<protein>
    <submittedName>
        <fullName evidence="2">Uncharacterized protein</fullName>
    </submittedName>
</protein>
<comment type="caution">
    <text evidence="2">The sequence shown here is derived from an EMBL/GenBank/DDBJ whole genome shotgun (WGS) entry which is preliminary data.</text>
</comment>
<reference evidence="2 3" key="1">
    <citation type="journal article" date="2024" name="G3 (Bethesda)">
        <title>Genome assembly of Hibiscus sabdariffa L. provides insights into metabolisms of medicinal natural products.</title>
        <authorList>
            <person name="Kim T."/>
        </authorList>
    </citation>
    <scope>NUCLEOTIDE SEQUENCE [LARGE SCALE GENOMIC DNA]</scope>
    <source>
        <strain evidence="2">TK-2024</strain>
        <tissue evidence="2">Old leaves</tissue>
    </source>
</reference>
<sequence>MIRVLTTITISEERRDCTMAKYFGASFGFGIGGLLFLAALAAFMMVLPLMLPPLPPPPLVFMFFPVGIMAALMFLAFSPADVVGNTVSQTV</sequence>
<dbReference type="PANTHER" id="PTHR38928:SF9">
    <property type="entry name" value="TRANSMEMBRANE PROTEIN"/>
    <property type="match status" value="1"/>
</dbReference>
<keyword evidence="1" id="KW-0472">Membrane</keyword>
<accession>A0ABR2S3H1</accession>
<gene>
    <name evidence="2" type="ORF">V6N11_054311</name>
</gene>
<dbReference type="Proteomes" id="UP001396334">
    <property type="component" value="Unassembled WGS sequence"/>
</dbReference>
<evidence type="ECO:0000313" key="2">
    <source>
        <dbReference type="EMBL" id="KAK9019803.1"/>
    </source>
</evidence>
<keyword evidence="1" id="KW-1133">Transmembrane helix</keyword>
<feature type="transmembrane region" description="Helical" evidence="1">
    <location>
        <begin position="22"/>
        <end position="47"/>
    </location>
</feature>
<evidence type="ECO:0000256" key="1">
    <source>
        <dbReference type="SAM" id="Phobius"/>
    </source>
</evidence>
<feature type="transmembrane region" description="Helical" evidence="1">
    <location>
        <begin position="59"/>
        <end position="77"/>
    </location>
</feature>
<evidence type="ECO:0000313" key="3">
    <source>
        <dbReference type="Proteomes" id="UP001396334"/>
    </source>
</evidence>
<proteinExistence type="predicted"/>